<dbReference type="Proteomes" id="UP000465304">
    <property type="component" value="Unassembled WGS sequence"/>
</dbReference>
<feature type="transmembrane region" description="Helical" evidence="1">
    <location>
        <begin position="21"/>
        <end position="45"/>
    </location>
</feature>
<dbReference type="AlphaFoldDB" id="A0A7I9ZN61"/>
<sequence>MGDRRSWGDRFAQWLTALPMGIKFVVALVLALSTIVPAGLIVAALDPLVWGSDDQTVRITCGDRKVERTFSKEEFELKSSDVESLAVEMCTT</sequence>
<keyword evidence="3" id="KW-1185">Reference proteome</keyword>
<comment type="caution">
    <text evidence="2">The sequence shown here is derived from an EMBL/GenBank/DDBJ whole genome shotgun (WGS) entry which is preliminary data.</text>
</comment>
<organism evidence="2 3">
    <name type="scientific">Mycolicibacterium hippocampi</name>
    <dbReference type="NCBI Taxonomy" id="659824"/>
    <lineage>
        <taxon>Bacteria</taxon>
        <taxon>Bacillati</taxon>
        <taxon>Actinomycetota</taxon>
        <taxon>Actinomycetes</taxon>
        <taxon>Mycobacteriales</taxon>
        <taxon>Mycobacteriaceae</taxon>
        <taxon>Mycolicibacterium</taxon>
    </lineage>
</organism>
<accession>A0A7I9ZN61</accession>
<protein>
    <submittedName>
        <fullName evidence="2">Uncharacterized protein</fullName>
    </submittedName>
</protein>
<keyword evidence="1" id="KW-1133">Transmembrane helix</keyword>
<gene>
    <name evidence="2" type="ORF">MHIP_26700</name>
</gene>
<reference evidence="2 3" key="1">
    <citation type="journal article" date="2019" name="Emerg. Microbes Infect.">
        <title>Comprehensive subspecies identification of 175 nontuberculous mycobacteria species based on 7547 genomic profiles.</title>
        <authorList>
            <person name="Matsumoto Y."/>
            <person name="Kinjo T."/>
            <person name="Motooka D."/>
            <person name="Nabeya D."/>
            <person name="Jung N."/>
            <person name="Uechi K."/>
            <person name="Horii T."/>
            <person name="Iida T."/>
            <person name="Fujita J."/>
            <person name="Nakamura S."/>
        </authorList>
    </citation>
    <scope>NUCLEOTIDE SEQUENCE [LARGE SCALE GENOMIC DNA]</scope>
    <source>
        <strain evidence="2 3">JCM 30996</strain>
    </source>
</reference>
<keyword evidence="1" id="KW-0472">Membrane</keyword>
<name>A0A7I9ZN61_9MYCO</name>
<dbReference type="EMBL" id="BLLB01000002">
    <property type="protein sequence ID" value="GFH02187.1"/>
    <property type="molecule type" value="Genomic_DNA"/>
</dbReference>
<evidence type="ECO:0000313" key="3">
    <source>
        <dbReference type="Proteomes" id="UP000465304"/>
    </source>
</evidence>
<keyword evidence="1" id="KW-0812">Transmembrane</keyword>
<evidence type="ECO:0000256" key="1">
    <source>
        <dbReference type="SAM" id="Phobius"/>
    </source>
</evidence>
<evidence type="ECO:0000313" key="2">
    <source>
        <dbReference type="EMBL" id="GFH02187.1"/>
    </source>
</evidence>
<proteinExistence type="predicted"/>